<proteinExistence type="predicted"/>
<comment type="caution">
    <text evidence="10">The sequence shown here is derived from an EMBL/GenBank/DDBJ whole genome shotgun (WGS) entry which is preliminary data.</text>
</comment>
<gene>
    <name evidence="10" type="ORF">ATZ36_03785</name>
</gene>
<evidence type="ECO:0000256" key="3">
    <source>
        <dbReference type="ARBA" id="ARBA00004763"/>
    </source>
</evidence>
<keyword evidence="6" id="KW-0479">Metal-binding</keyword>
<evidence type="ECO:0000256" key="8">
    <source>
        <dbReference type="ARBA" id="ARBA00022909"/>
    </source>
</evidence>
<dbReference type="NCBIfam" id="TIGR01496">
    <property type="entry name" value="DHPS"/>
    <property type="match status" value="1"/>
</dbReference>
<comment type="cofactor">
    <cofactor evidence="2">
        <name>Mg(2+)</name>
        <dbReference type="ChEBI" id="CHEBI:18420"/>
    </cofactor>
</comment>
<dbReference type="SUPFAM" id="SSF51717">
    <property type="entry name" value="Dihydropteroate synthetase-like"/>
    <property type="match status" value="1"/>
</dbReference>
<keyword evidence="5" id="KW-0808">Transferase</keyword>
<dbReference type="Proteomes" id="UP000095237">
    <property type="component" value="Unassembled WGS sequence"/>
</dbReference>
<evidence type="ECO:0000313" key="10">
    <source>
        <dbReference type="EMBL" id="OEG70939.1"/>
    </source>
</evidence>
<evidence type="ECO:0000256" key="2">
    <source>
        <dbReference type="ARBA" id="ARBA00001946"/>
    </source>
</evidence>
<name>A0A1E5IKB7_ENDTX</name>
<dbReference type="InterPro" id="IPR011005">
    <property type="entry name" value="Dihydropteroate_synth-like_sf"/>
</dbReference>
<evidence type="ECO:0000259" key="9">
    <source>
        <dbReference type="PROSITE" id="PS50972"/>
    </source>
</evidence>
<dbReference type="EC" id="2.5.1.15" evidence="4"/>
<dbReference type="GO" id="GO:0004156">
    <property type="term" value="F:dihydropteroate synthase activity"/>
    <property type="evidence" value="ECO:0007669"/>
    <property type="project" value="UniProtKB-EC"/>
</dbReference>
<dbReference type="AlphaFoldDB" id="A0A1E5IKB7"/>
<evidence type="ECO:0000256" key="6">
    <source>
        <dbReference type="ARBA" id="ARBA00022723"/>
    </source>
</evidence>
<organism evidence="10 11">
    <name type="scientific">Endomicrobium trichonymphae</name>
    <dbReference type="NCBI Taxonomy" id="1408204"/>
    <lineage>
        <taxon>Bacteria</taxon>
        <taxon>Pseudomonadati</taxon>
        <taxon>Elusimicrobiota</taxon>
        <taxon>Endomicrobiia</taxon>
        <taxon>Endomicrobiales</taxon>
        <taxon>Endomicrobiaceae</taxon>
        <taxon>Candidatus Endomicrobiellum</taxon>
    </lineage>
</organism>
<dbReference type="GO" id="GO:0046654">
    <property type="term" value="P:tetrahydrofolate biosynthetic process"/>
    <property type="evidence" value="ECO:0007669"/>
    <property type="project" value="TreeGrafter"/>
</dbReference>
<evidence type="ECO:0000256" key="1">
    <source>
        <dbReference type="ARBA" id="ARBA00000012"/>
    </source>
</evidence>
<dbReference type="InterPro" id="IPR045031">
    <property type="entry name" value="DHP_synth-like"/>
</dbReference>
<evidence type="ECO:0000256" key="5">
    <source>
        <dbReference type="ARBA" id="ARBA00022679"/>
    </source>
</evidence>
<evidence type="ECO:0000256" key="7">
    <source>
        <dbReference type="ARBA" id="ARBA00022842"/>
    </source>
</evidence>
<keyword evidence="8" id="KW-0289">Folate biosynthesis</keyword>
<comment type="pathway">
    <text evidence="3">Cofactor biosynthesis; tetrahydrofolate biosynthesis; 7,8-dihydrofolate from 2-amino-4-hydroxy-6-hydroxymethyl-7,8-dihydropteridine diphosphate and 4-aminobenzoate: step 1/2.</text>
</comment>
<dbReference type="GO" id="GO:0005829">
    <property type="term" value="C:cytosol"/>
    <property type="evidence" value="ECO:0007669"/>
    <property type="project" value="TreeGrafter"/>
</dbReference>
<keyword evidence="7" id="KW-0460">Magnesium</keyword>
<dbReference type="EMBL" id="LNVX01000277">
    <property type="protein sequence ID" value="OEG70939.1"/>
    <property type="molecule type" value="Genomic_DNA"/>
</dbReference>
<dbReference type="Pfam" id="PF00809">
    <property type="entry name" value="Pterin_bind"/>
    <property type="match status" value="1"/>
</dbReference>
<dbReference type="Gene3D" id="3.20.20.20">
    <property type="entry name" value="Dihydropteroate synthase-like"/>
    <property type="match status" value="1"/>
</dbReference>
<dbReference type="PROSITE" id="PS00793">
    <property type="entry name" value="DHPS_2"/>
    <property type="match status" value="1"/>
</dbReference>
<protein>
    <recommendedName>
        <fullName evidence="4">dihydropteroate synthase</fullName>
        <ecNumber evidence="4">2.5.1.15</ecNumber>
    </recommendedName>
</protein>
<feature type="domain" description="Pterin-binding" evidence="9">
    <location>
        <begin position="132"/>
        <end position="388"/>
    </location>
</feature>
<sequence>MIIRKAVISNFNDALKLVKNTGSSSAVHELLAKKGVLNAIVIEKIDNRAANILKQEAISVGASVALNENVSRFKKGVSDTVLFATVNQIEKLVNKLRLQPFKLKEIALKLKNTLNKKKVFKYGERCLDLLNPVVMGIVNVDPNSFSGDGLTDPDKALEQAVEFEKLGAGVIDIGAESSRPGTKLVDVKTEIKRLIPALKRIKKNVKIPISVDTYKYETAKAALDEGADIINDIFALRKGGERSAELIADAKAGVILMHMKGIPKNMQTCPEYKNCTSEVYGFLARQKEYVVGFGIEEERIAVDPGPGFGKTVEHNVELIKSIGVFSTLGAVVGAVSRKRFVKALAGEDRTSFIAANFLAAFCGADIIRVHDVKETVKVLKIAETFRKI</sequence>
<evidence type="ECO:0000313" key="11">
    <source>
        <dbReference type="Proteomes" id="UP000095237"/>
    </source>
</evidence>
<dbReference type="PANTHER" id="PTHR20941">
    <property type="entry name" value="FOLATE SYNTHESIS PROTEINS"/>
    <property type="match status" value="1"/>
</dbReference>
<dbReference type="CDD" id="cd00739">
    <property type="entry name" value="DHPS"/>
    <property type="match status" value="1"/>
</dbReference>
<dbReference type="GO" id="GO:0046656">
    <property type="term" value="P:folic acid biosynthetic process"/>
    <property type="evidence" value="ECO:0007669"/>
    <property type="project" value="UniProtKB-KW"/>
</dbReference>
<reference evidence="10 11" key="1">
    <citation type="submission" date="2015-11" db="EMBL/GenBank/DDBJ databases">
        <title>Evidence for parallel genomic evolution in an endosymbiosis of termite gut flagellates.</title>
        <authorList>
            <person name="Zheng H."/>
        </authorList>
    </citation>
    <scope>NUCLEOTIDE SEQUENCE [LARGE SCALE GENOMIC DNA]</scope>
    <source>
        <strain evidence="10 11">CET450</strain>
    </source>
</reference>
<dbReference type="PANTHER" id="PTHR20941:SF1">
    <property type="entry name" value="FOLIC ACID SYNTHESIS PROTEIN FOL1"/>
    <property type="match status" value="1"/>
</dbReference>
<evidence type="ECO:0000256" key="4">
    <source>
        <dbReference type="ARBA" id="ARBA00012458"/>
    </source>
</evidence>
<dbReference type="InterPro" id="IPR000489">
    <property type="entry name" value="Pterin-binding_dom"/>
</dbReference>
<dbReference type="PROSITE" id="PS50972">
    <property type="entry name" value="PTERIN_BINDING"/>
    <property type="match status" value="1"/>
</dbReference>
<keyword evidence="11" id="KW-1185">Reference proteome</keyword>
<dbReference type="InterPro" id="IPR006390">
    <property type="entry name" value="DHP_synth_dom"/>
</dbReference>
<dbReference type="GO" id="GO:0046872">
    <property type="term" value="F:metal ion binding"/>
    <property type="evidence" value="ECO:0007669"/>
    <property type="project" value="UniProtKB-KW"/>
</dbReference>
<accession>A0A1E5IKB7</accession>
<comment type="catalytic activity">
    <reaction evidence="1">
        <text>(7,8-dihydropterin-6-yl)methyl diphosphate + 4-aminobenzoate = 7,8-dihydropteroate + diphosphate</text>
        <dbReference type="Rhea" id="RHEA:19949"/>
        <dbReference type="ChEBI" id="CHEBI:17836"/>
        <dbReference type="ChEBI" id="CHEBI:17839"/>
        <dbReference type="ChEBI" id="CHEBI:33019"/>
        <dbReference type="ChEBI" id="CHEBI:72950"/>
        <dbReference type="EC" id="2.5.1.15"/>
    </reaction>
</comment>